<sequence length="357" mass="36830">MTGWPVAERIAADDVDPLFAGARLFTSGSGGGSGLASVPVEWLRAVLLETGPVRLVRPGRARGWCAAVGFVGAPFLLDEQLPTGDEVLRAVRRLERWTGRELDAVVALNAAGENALLPVIAAAQLGVPLLDADGMGRVFPLVEQTTFALSGISPTPLAVAGSGGEVVVLDCPANRLEVLLRQTVLSCGGWVVCAGYPADARRLGSAGIDGGISRALGVGRWLREGVDGDTVARRLGGRSLGRGKVIDVERRTARWGSRTLPAAASSVVVREESGHVLRLEVHNEVLLALDDGGAVASVPDAIGLLDVPGHQVLGVEDVAIGREVDVVVLPAAQAWRGPRGLALAGPGAFGLGGPGWP</sequence>
<gene>
    <name evidence="3" type="ORF">ACFQ16_22705</name>
</gene>
<accession>A0ABW3FVL6</accession>
<dbReference type="InterPro" id="IPR048350">
    <property type="entry name" value="S-Me-THD-like_C"/>
</dbReference>
<name>A0ABW3FVL6_9PSEU</name>
<evidence type="ECO:0000313" key="3">
    <source>
        <dbReference type="EMBL" id="MFD0922566.1"/>
    </source>
</evidence>
<proteinExistence type="predicted"/>
<evidence type="ECO:0000313" key="4">
    <source>
        <dbReference type="Proteomes" id="UP001597018"/>
    </source>
</evidence>
<dbReference type="Gene3D" id="2.40.390.10">
    <property type="entry name" value="CV3147-like"/>
    <property type="match status" value="1"/>
</dbReference>
<keyword evidence="4" id="KW-1185">Reference proteome</keyword>
<dbReference type="InterPro" id="IPR027479">
    <property type="entry name" value="S-Me-THD_N_sf"/>
</dbReference>
<reference evidence="4" key="1">
    <citation type="journal article" date="2019" name="Int. J. Syst. Evol. Microbiol.">
        <title>The Global Catalogue of Microorganisms (GCM) 10K type strain sequencing project: providing services to taxonomists for standard genome sequencing and annotation.</title>
        <authorList>
            <consortium name="The Broad Institute Genomics Platform"/>
            <consortium name="The Broad Institute Genome Sequencing Center for Infectious Disease"/>
            <person name="Wu L."/>
            <person name="Ma J."/>
        </authorList>
    </citation>
    <scope>NUCLEOTIDE SEQUENCE [LARGE SCALE GENOMIC DNA]</scope>
    <source>
        <strain evidence="4">CCUG 56401</strain>
    </source>
</reference>
<dbReference type="EMBL" id="JBHTIW010000022">
    <property type="protein sequence ID" value="MFD0922566.1"/>
    <property type="molecule type" value="Genomic_DNA"/>
</dbReference>
<dbReference type="Pfam" id="PF06032">
    <property type="entry name" value="S-Me-THD_N"/>
    <property type="match status" value="1"/>
</dbReference>
<organism evidence="3 4">
    <name type="scientific">Saccharopolyspora rosea</name>
    <dbReference type="NCBI Taxonomy" id="524884"/>
    <lineage>
        <taxon>Bacteria</taxon>
        <taxon>Bacillati</taxon>
        <taxon>Actinomycetota</taxon>
        <taxon>Actinomycetes</taxon>
        <taxon>Pseudonocardiales</taxon>
        <taxon>Pseudonocardiaceae</taxon>
        <taxon>Saccharopolyspora</taxon>
    </lineage>
</organism>
<evidence type="ECO:0000259" key="1">
    <source>
        <dbReference type="Pfam" id="PF06032"/>
    </source>
</evidence>
<dbReference type="Proteomes" id="UP001597018">
    <property type="component" value="Unassembled WGS sequence"/>
</dbReference>
<comment type="caution">
    <text evidence="3">The sequence shown here is derived from an EMBL/GenBank/DDBJ whole genome shotgun (WGS) entry which is preliminary data.</text>
</comment>
<dbReference type="InterPro" id="IPR010318">
    <property type="entry name" value="S-Me-THD_N"/>
</dbReference>
<feature type="domain" description="S-Me-THD N-terminal" evidence="1">
    <location>
        <begin position="14"/>
        <end position="170"/>
    </location>
</feature>
<dbReference type="Pfam" id="PF20906">
    <property type="entry name" value="S-Me-THD_C"/>
    <property type="match status" value="1"/>
</dbReference>
<dbReference type="InterPro" id="IPR024071">
    <property type="entry name" value="S-Me-THD_C_sf"/>
</dbReference>
<dbReference type="RefSeq" id="WP_263252303.1">
    <property type="nucleotide sequence ID" value="NZ_BAABLT010000054.1"/>
</dbReference>
<evidence type="ECO:0000259" key="2">
    <source>
        <dbReference type="Pfam" id="PF20906"/>
    </source>
</evidence>
<protein>
    <submittedName>
        <fullName evidence="3">DUF917 domain-containing protein</fullName>
    </submittedName>
</protein>
<dbReference type="Gene3D" id="3.40.1610.10">
    <property type="entry name" value="CV3147-like domain"/>
    <property type="match status" value="1"/>
</dbReference>
<dbReference type="SUPFAM" id="SSF160991">
    <property type="entry name" value="CV3147-like"/>
    <property type="match status" value="1"/>
</dbReference>
<feature type="domain" description="S-Me-THD-like C-terminal" evidence="2">
    <location>
        <begin position="175"/>
        <end position="351"/>
    </location>
</feature>